<dbReference type="EMBL" id="CP004005">
    <property type="protein sequence ID" value="AGH17225.1"/>
    <property type="molecule type" value="Genomic_DNA"/>
</dbReference>
<reference evidence="3 4" key="1">
    <citation type="journal article" date="2013" name="Genome Announc.">
        <title>Complete Genome Sequence of a Chinese Strain of 'Candidatus Liberibacter asiaticus'.</title>
        <authorList>
            <person name="Lin H."/>
            <person name="Han C.S."/>
            <person name="Liu B."/>
            <person name="Lou B."/>
            <person name="Bai X."/>
            <person name="Deng C."/>
            <person name="Civerolo E.L."/>
            <person name="Gupta G."/>
        </authorList>
    </citation>
    <scope>NUCLEOTIDE SEQUENCE [LARGE SCALE GENOMIC DNA]</scope>
    <source>
        <strain evidence="4">gxpsy</strain>
    </source>
</reference>
<gene>
    <name evidence="3" type="ORF">WSI_04275</name>
</gene>
<evidence type="ECO:0000256" key="1">
    <source>
        <dbReference type="SAM" id="MobiDB-lite"/>
    </source>
</evidence>
<organism evidence="3 4">
    <name type="scientific">Candidatus Liberibacter asiaticus str. gxpsy</name>
    <dbReference type="NCBI Taxonomy" id="1174529"/>
    <lineage>
        <taxon>Bacteria</taxon>
        <taxon>Pseudomonadati</taxon>
        <taxon>Pseudomonadota</taxon>
        <taxon>Alphaproteobacteria</taxon>
        <taxon>Hyphomicrobiales</taxon>
        <taxon>Rhizobiaceae</taxon>
        <taxon>Liberibacter</taxon>
    </lineage>
</organism>
<evidence type="ECO:0000256" key="2">
    <source>
        <dbReference type="SAM" id="SignalP"/>
    </source>
</evidence>
<evidence type="ECO:0000313" key="4">
    <source>
        <dbReference type="Proteomes" id="UP000011820"/>
    </source>
</evidence>
<accession>A0ABM5NH06</accession>
<feature type="compositionally biased region" description="Basic residues" evidence="1">
    <location>
        <begin position="57"/>
        <end position="66"/>
    </location>
</feature>
<keyword evidence="2" id="KW-0732">Signal</keyword>
<dbReference type="PROSITE" id="PS51257">
    <property type="entry name" value="PROKAR_LIPOPROTEIN"/>
    <property type="match status" value="1"/>
</dbReference>
<dbReference type="Proteomes" id="UP000011820">
    <property type="component" value="Chromosome"/>
</dbReference>
<evidence type="ECO:0008006" key="5">
    <source>
        <dbReference type="Google" id="ProtNLM"/>
    </source>
</evidence>
<protein>
    <recommendedName>
        <fullName evidence="5">Lipoprotein</fullName>
    </recommendedName>
</protein>
<feature type="region of interest" description="Disordered" evidence="1">
    <location>
        <begin position="52"/>
        <end position="72"/>
    </location>
</feature>
<proteinExistence type="predicted"/>
<sequence length="72" mass="7725">MKARSILLASLLMTGPATLGGCDLVDEPKKLTPDQICDAVYCLTPAEQGQLSDKLNQRHKASKRQGAKPSSE</sequence>
<dbReference type="RefSeq" id="WP_015452820.1">
    <property type="nucleotide sequence ID" value="NC_020549.1"/>
</dbReference>
<keyword evidence="4" id="KW-1185">Reference proteome</keyword>
<name>A0ABM5NH06_LIBAS</name>
<evidence type="ECO:0000313" key="3">
    <source>
        <dbReference type="EMBL" id="AGH17225.1"/>
    </source>
</evidence>
<feature type="chain" id="PRO_5045433274" description="Lipoprotein" evidence="2">
    <location>
        <begin position="20"/>
        <end position="72"/>
    </location>
</feature>
<feature type="signal peptide" evidence="2">
    <location>
        <begin position="1"/>
        <end position="19"/>
    </location>
</feature>